<evidence type="ECO:0000313" key="2">
    <source>
        <dbReference type="Ensembl" id="ENSOSIP00000002112.1"/>
    </source>
</evidence>
<dbReference type="Pfam" id="PF00188">
    <property type="entry name" value="CAP"/>
    <property type="match status" value="1"/>
</dbReference>
<dbReference type="PANTHER" id="PTHR10334">
    <property type="entry name" value="CYSTEINE-RICH SECRETORY PROTEIN-RELATED"/>
    <property type="match status" value="1"/>
</dbReference>
<dbReference type="SUPFAM" id="SSF55797">
    <property type="entry name" value="PR-1-like"/>
    <property type="match status" value="1"/>
</dbReference>
<evidence type="ECO:0000313" key="3">
    <source>
        <dbReference type="Proteomes" id="UP000694383"/>
    </source>
</evidence>
<dbReference type="InterPro" id="IPR001283">
    <property type="entry name" value="CRISP-related"/>
</dbReference>
<accession>A0A8C7WRC0</accession>
<protein>
    <recommendedName>
        <fullName evidence="1">SCP domain-containing protein</fullName>
    </recommendedName>
</protein>
<sequence length="187" mass="21164">MAGKSKYKEFQQEFLNAHNAYRALHGAPPLTYNKELCDEAQKWADECLKTRTLGHSDTKDGENVYYTSGKDAVDEWYSEIKDYNFKTSGFQSGTGHFTQVVWKESKELGLGMATDGRTAFVVGQYRPPGNFTNPGQFEANVLPKGNLRTLIVFIFLFKLQTLLCSFFLNRRLVVVYGHSRLIIGASL</sequence>
<feature type="domain" description="SCP" evidence="1">
    <location>
        <begin position="9"/>
        <end position="133"/>
    </location>
</feature>
<dbReference type="Gene3D" id="3.40.33.10">
    <property type="entry name" value="CAP"/>
    <property type="match status" value="1"/>
</dbReference>
<dbReference type="GO" id="GO:0005576">
    <property type="term" value="C:extracellular region"/>
    <property type="evidence" value="ECO:0007669"/>
    <property type="project" value="InterPro"/>
</dbReference>
<organism evidence="2 3">
    <name type="scientific">Oryzias sinensis</name>
    <name type="common">Chinese medaka</name>
    <dbReference type="NCBI Taxonomy" id="183150"/>
    <lineage>
        <taxon>Eukaryota</taxon>
        <taxon>Metazoa</taxon>
        <taxon>Chordata</taxon>
        <taxon>Craniata</taxon>
        <taxon>Vertebrata</taxon>
        <taxon>Euteleostomi</taxon>
        <taxon>Actinopterygii</taxon>
        <taxon>Neopterygii</taxon>
        <taxon>Teleostei</taxon>
        <taxon>Neoteleostei</taxon>
        <taxon>Acanthomorphata</taxon>
        <taxon>Ovalentaria</taxon>
        <taxon>Atherinomorphae</taxon>
        <taxon>Beloniformes</taxon>
        <taxon>Adrianichthyidae</taxon>
        <taxon>Oryziinae</taxon>
        <taxon>Oryzias</taxon>
    </lineage>
</organism>
<dbReference type="InterPro" id="IPR035940">
    <property type="entry name" value="CAP_sf"/>
</dbReference>
<keyword evidence="3" id="KW-1185">Reference proteome</keyword>
<name>A0A8C7WRC0_9TELE</name>
<dbReference type="InterPro" id="IPR018244">
    <property type="entry name" value="Allrgn_V5/Tpx1_CS"/>
</dbReference>
<dbReference type="AlphaFoldDB" id="A0A8C7WRC0"/>
<dbReference type="CDD" id="cd05382">
    <property type="entry name" value="CAP_GAPR1-like"/>
    <property type="match status" value="1"/>
</dbReference>
<evidence type="ECO:0000259" key="1">
    <source>
        <dbReference type="SMART" id="SM00198"/>
    </source>
</evidence>
<dbReference type="SMART" id="SM00198">
    <property type="entry name" value="SCP"/>
    <property type="match status" value="1"/>
</dbReference>
<dbReference type="Proteomes" id="UP000694383">
    <property type="component" value="Unplaced"/>
</dbReference>
<reference evidence="2" key="1">
    <citation type="submission" date="2025-08" db="UniProtKB">
        <authorList>
            <consortium name="Ensembl"/>
        </authorList>
    </citation>
    <scope>IDENTIFICATION</scope>
</reference>
<dbReference type="PRINTS" id="PR00837">
    <property type="entry name" value="V5TPXLIKE"/>
</dbReference>
<dbReference type="FunFam" id="3.40.33.10:FF:000002">
    <property type="entry name" value="Golgi-associated plant pathogenesis-related protein 1"/>
    <property type="match status" value="1"/>
</dbReference>
<proteinExistence type="predicted"/>
<dbReference type="InterPro" id="IPR034113">
    <property type="entry name" value="SCP_GAPR1-like"/>
</dbReference>
<dbReference type="GeneTree" id="ENSGT00390000020276"/>
<reference evidence="2" key="2">
    <citation type="submission" date="2025-09" db="UniProtKB">
        <authorList>
            <consortium name="Ensembl"/>
        </authorList>
    </citation>
    <scope>IDENTIFICATION</scope>
</reference>
<dbReference type="InterPro" id="IPR014044">
    <property type="entry name" value="CAP_dom"/>
</dbReference>
<dbReference type="PROSITE" id="PS01009">
    <property type="entry name" value="CRISP_1"/>
    <property type="match status" value="1"/>
</dbReference>
<dbReference type="Ensembl" id="ENSOSIT00000002253.1">
    <property type="protein sequence ID" value="ENSOSIP00000002112.1"/>
    <property type="gene ID" value="ENSOSIG00000001142.1"/>
</dbReference>